<accession>A0ACC1IR06</accession>
<keyword evidence="2" id="KW-1185">Reference proteome</keyword>
<dbReference type="EMBL" id="JANBPG010000173">
    <property type="protein sequence ID" value="KAJ1899191.1"/>
    <property type="molecule type" value="Genomic_DNA"/>
</dbReference>
<gene>
    <name evidence="1" type="ORF">LPJ66_002272</name>
</gene>
<dbReference type="Proteomes" id="UP001150581">
    <property type="component" value="Unassembled WGS sequence"/>
</dbReference>
<evidence type="ECO:0000313" key="1">
    <source>
        <dbReference type="EMBL" id="KAJ1899191.1"/>
    </source>
</evidence>
<reference evidence="1" key="1">
    <citation type="submission" date="2022-07" db="EMBL/GenBank/DDBJ databases">
        <title>Phylogenomic reconstructions and comparative analyses of Kickxellomycotina fungi.</title>
        <authorList>
            <person name="Reynolds N.K."/>
            <person name="Stajich J.E."/>
            <person name="Barry K."/>
            <person name="Grigoriev I.V."/>
            <person name="Crous P."/>
            <person name="Smith M.E."/>
        </authorList>
    </citation>
    <scope>NUCLEOTIDE SEQUENCE</scope>
    <source>
        <strain evidence="1">Benny 63K</strain>
    </source>
</reference>
<comment type="caution">
    <text evidence="1">The sequence shown here is derived from an EMBL/GenBank/DDBJ whole genome shotgun (WGS) entry which is preliminary data.</text>
</comment>
<proteinExistence type="predicted"/>
<organism evidence="1 2">
    <name type="scientific">Kickxella alabastrina</name>
    <dbReference type="NCBI Taxonomy" id="61397"/>
    <lineage>
        <taxon>Eukaryota</taxon>
        <taxon>Fungi</taxon>
        <taxon>Fungi incertae sedis</taxon>
        <taxon>Zoopagomycota</taxon>
        <taxon>Kickxellomycotina</taxon>
        <taxon>Kickxellomycetes</taxon>
        <taxon>Kickxellales</taxon>
        <taxon>Kickxellaceae</taxon>
        <taxon>Kickxella</taxon>
    </lineage>
</organism>
<name>A0ACC1IR06_9FUNG</name>
<protein>
    <submittedName>
        <fullName evidence="1">Uncharacterized protein</fullName>
    </submittedName>
</protein>
<sequence>MTPTTTAHTSDIAAAAIAQSISQQAHTLHNHQTTYIPKFTAEFLQDHSNTLRALRACNNDHALAAQALAQTLAWREANKVYPNRRPNAPVLVDTRGRIIIKARQLSTNNGGRRVYARGLETLEDMRVALKLIDEKLETEGEGVCAVVCPVESLALSDIAGEDVEKLVEVAREHYPGVVGRLYVTAQSSVLLAHARQALRPLLVAYEGGVEYVLASKLAESLCSLENYTSRLILPPAVTNATAPGGAVLGHYPRTLADYVGQVPSTAAMTEDDFCSAYSDARDTQCHTMEPPPTRPQSRMGLFGRNFNLSMTPKQQQQQQQPLDTTLMNTRDFGWPSGLRAGDNNESSNGGSSNGGSRMTSVQLASLQRAVQSVQRMLGSINDSISAADSRSALAATKSRLVQQADVLMSTVAALNFGVSMTGSITDPTKLPGHFSNDKSSHVSLLCKLGLQLLALPMSILFGRSSNSILATVRHLVLRTVKLIVRRLKMLPAASTLMLLAYKHLRVYTIVFWTGALLLWQANAAIIWSNLMLQWRRGLSF</sequence>
<evidence type="ECO:0000313" key="2">
    <source>
        <dbReference type="Proteomes" id="UP001150581"/>
    </source>
</evidence>